<proteinExistence type="predicted"/>
<protein>
    <submittedName>
        <fullName evidence="2">Uncharacterized protein</fullName>
    </submittedName>
</protein>
<comment type="caution">
    <text evidence="2">The sequence shown here is derived from an EMBL/GenBank/DDBJ whole genome shotgun (WGS) entry which is preliminary data.</text>
</comment>
<accession>A0A286UI05</accession>
<dbReference type="EMBL" id="NBII01000005">
    <property type="protein sequence ID" value="PAV19178.1"/>
    <property type="molecule type" value="Genomic_DNA"/>
</dbReference>
<sequence>MLGDFEYAMKAEDDGSNVRIGTPEFMAIEVSKQSQLYTKKWFIIPEKDTKEALEEALRKAKEAMSNFYKDTKLSRGIYYNYIHGLESVWWIGVWSLFNFKKKHSRTDETDSLAANQNKLHNYILFSAPIDDKSHIIELFGLLEMGQFEIVRTPALTTGGTLITTRSNKRHMTKQDSERSNKRQRLQKQSHSNSRTSIF</sequence>
<evidence type="ECO:0000313" key="2">
    <source>
        <dbReference type="EMBL" id="PAV19178.1"/>
    </source>
</evidence>
<dbReference type="OrthoDB" id="3271139at2759"/>
<name>A0A286UI05_9AGAM</name>
<feature type="region of interest" description="Disordered" evidence="1">
    <location>
        <begin position="166"/>
        <end position="198"/>
    </location>
</feature>
<organism evidence="2 3">
    <name type="scientific">Pyrrhoderma noxium</name>
    <dbReference type="NCBI Taxonomy" id="2282107"/>
    <lineage>
        <taxon>Eukaryota</taxon>
        <taxon>Fungi</taxon>
        <taxon>Dikarya</taxon>
        <taxon>Basidiomycota</taxon>
        <taxon>Agaricomycotina</taxon>
        <taxon>Agaricomycetes</taxon>
        <taxon>Hymenochaetales</taxon>
        <taxon>Hymenochaetaceae</taxon>
        <taxon>Pyrrhoderma</taxon>
    </lineage>
</organism>
<dbReference type="Proteomes" id="UP000217199">
    <property type="component" value="Unassembled WGS sequence"/>
</dbReference>
<evidence type="ECO:0000256" key="1">
    <source>
        <dbReference type="SAM" id="MobiDB-lite"/>
    </source>
</evidence>
<dbReference type="InParanoid" id="A0A286UI05"/>
<evidence type="ECO:0000313" key="3">
    <source>
        <dbReference type="Proteomes" id="UP000217199"/>
    </source>
</evidence>
<reference evidence="2 3" key="1">
    <citation type="journal article" date="2017" name="Mol. Ecol.">
        <title>Comparative and population genomic landscape of Phellinus noxius: A hypervariable fungus causing root rot in trees.</title>
        <authorList>
            <person name="Chung C.L."/>
            <person name="Lee T.J."/>
            <person name="Akiba M."/>
            <person name="Lee H.H."/>
            <person name="Kuo T.H."/>
            <person name="Liu D."/>
            <person name="Ke H.M."/>
            <person name="Yokoi T."/>
            <person name="Roa M.B."/>
            <person name="Lu M.J."/>
            <person name="Chang Y.Y."/>
            <person name="Ann P.J."/>
            <person name="Tsai J.N."/>
            <person name="Chen C.Y."/>
            <person name="Tzean S.S."/>
            <person name="Ota Y."/>
            <person name="Hattori T."/>
            <person name="Sahashi N."/>
            <person name="Liou R.F."/>
            <person name="Kikuchi T."/>
            <person name="Tsai I.J."/>
        </authorList>
    </citation>
    <scope>NUCLEOTIDE SEQUENCE [LARGE SCALE GENOMIC DNA]</scope>
    <source>
        <strain evidence="2 3">FFPRI411160</strain>
    </source>
</reference>
<feature type="compositionally biased region" description="Polar residues" evidence="1">
    <location>
        <begin position="188"/>
        <end position="198"/>
    </location>
</feature>
<gene>
    <name evidence="2" type="ORF">PNOK_0602200</name>
</gene>
<dbReference type="AlphaFoldDB" id="A0A286UI05"/>
<keyword evidence="3" id="KW-1185">Reference proteome</keyword>